<protein>
    <submittedName>
        <fullName evidence="1">Uncharacterized protein</fullName>
    </submittedName>
</protein>
<dbReference type="Proteomes" id="UP000314982">
    <property type="component" value="Unassembled WGS sequence"/>
</dbReference>
<keyword evidence="2" id="KW-1185">Reference proteome</keyword>
<dbReference type="STRING" id="62062.ENSHHUP00000002691"/>
<sequence>MKGRGALTCLGPNLILDPVLTRWRDSERSALEFLAVWDQVDGLWTLPGGPVQSDEPLPDRLLRIMGQKIYDRIKTKVVEGTKVHLTGYGSSSLIEAL</sequence>
<organism evidence="1 2">
    <name type="scientific">Hucho hucho</name>
    <name type="common">huchen</name>
    <dbReference type="NCBI Taxonomy" id="62062"/>
    <lineage>
        <taxon>Eukaryota</taxon>
        <taxon>Metazoa</taxon>
        <taxon>Chordata</taxon>
        <taxon>Craniata</taxon>
        <taxon>Vertebrata</taxon>
        <taxon>Euteleostomi</taxon>
        <taxon>Actinopterygii</taxon>
        <taxon>Neopterygii</taxon>
        <taxon>Teleostei</taxon>
        <taxon>Protacanthopterygii</taxon>
        <taxon>Salmoniformes</taxon>
        <taxon>Salmonidae</taxon>
        <taxon>Salmoninae</taxon>
        <taxon>Hucho</taxon>
    </lineage>
</organism>
<reference evidence="1" key="2">
    <citation type="submission" date="2025-08" db="UniProtKB">
        <authorList>
            <consortium name="Ensembl"/>
        </authorList>
    </citation>
    <scope>IDENTIFICATION</scope>
</reference>
<dbReference type="Gene3D" id="3.90.79.10">
    <property type="entry name" value="Nucleoside Triphosphate Pyrophosphohydrolase"/>
    <property type="match status" value="1"/>
</dbReference>
<reference evidence="2" key="1">
    <citation type="submission" date="2018-06" db="EMBL/GenBank/DDBJ databases">
        <title>Genome assembly of Danube salmon.</title>
        <authorList>
            <person name="Macqueen D.J."/>
            <person name="Gundappa M.K."/>
        </authorList>
    </citation>
    <scope>NUCLEOTIDE SEQUENCE [LARGE SCALE GENOMIC DNA]</scope>
</reference>
<reference evidence="1" key="3">
    <citation type="submission" date="2025-09" db="UniProtKB">
        <authorList>
            <consortium name="Ensembl"/>
        </authorList>
    </citation>
    <scope>IDENTIFICATION</scope>
</reference>
<dbReference type="AlphaFoldDB" id="A0A4W5JSB8"/>
<dbReference type="Ensembl" id="ENSHHUT00000002787.1">
    <property type="protein sequence ID" value="ENSHHUP00000002691.1"/>
    <property type="gene ID" value="ENSHHUG00000001720.1"/>
</dbReference>
<accession>A0A4W5JSB8</accession>
<evidence type="ECO:0000313" key="1">
    <source>
        <dbReference type="Ensembl" id="ENSHHUP00000002691.1"/>
    </source>
</evidence>
<evidence type="ECO:0000313" key="2">
    <source>
        <dbReference type="Proteomes" id="UP000314982"/>
    </source>
</evidence>
<name>A0A4W5JSB8_9TELE</name>
<dbReference type="GeneTree" id="ENSGT00940000182309"/>
<proteinExistence type="predicted"/>